<keyword evidence="3" id="KW-0677">Repeat</keyword>
<keyword evidence="4" id="KW-0508">mRNA splicing</keyword>
<evidence type="ECO:0000256" key="5">
    <source>
        <dbReference type="ARBA" id="ARBA00023242"/>
    </source>
</evidence>
<gene>
    <name evidence="9" type="ORF">Bathy06g03150</name>
</gene>
<dbReference type="OrthoDB" id="440128at2759"/>
<dbReference type="GO" id="GO:0071013">
    <property type="term" value="C:catalytic step 2 spliceosome"/>
    <property type="evidence" value="ECO:0007669"/>
    <property type="project" value="TreeGrafter"/>
</dbReference>
<dbReference type="FunFam" id="1.25.40.10:FF:000256">
    <property type="entry name" value="Probable pre-mRNA splicing factor prp1"/>
    <property type="match status" value="1"/>
</dbReference>
<dbReference type="STRING" id="41875.K8EGS8"/>
<dbReference type="Pfam" id="PF05843">
    <property type="entry name" value="Suf"/>
    <property type="match status" value="1"/>
</dbReference>
<evidence type="ECO:0000259" key="7">
    <source>
        <dbReference type="Pfam" id="PF05843"/>
    </source>
</evidence>
<evidence type="ECO:0000256" key="6">
    <source>
        <dbReference type="SAM" id="MobiDB-lite"/>
    </source>
</evidence>
<dbReference type="InterPro" id="IPR019734">
    <property type="entry name" value="TPR_rpt"/>
</dbReference>
<dbReference type="Gene3D" id="1.25.40.10">
    <property type="entry name" value="Tetratricopeptide repeat domain"/>
    <property type="match status" value="5"/>
</dbReference>
<dbReference type="GO" id="GO:0000244">
    <property type="term" value="P:spliceosomal tri-snRNP complex assembly"/>
    <property type="evidence" value="ECO:0007669"/>
    <property type="project" value="TreeGrafter"/>
</dbReference>
<keyword evidence="10" id="KW-1185">Reference proteome</keyword>
<dbReference type="Pfam" id="PF14559">
    <property type="entry name" value="TPR_19"/>
    <property type="match status" value="1"/>
</dbReference>
<dbReference type="GO" id="GO:0046540">
    <property type="term" value="C:U4/U6 x U5 tri-snRNP complex"/>
    <property type="evidence" value="ECO:0007669"/>
    <property type="project" value="TreeGrafter"/>
</dbReference>
<dbReference type="eggNOG" id="KOG0495">
    <property type="taxonomic scope" value="Eukaryota"/>
</dbReference>
<dbReference type="InterPro" id="IPR003107">
    <property type="entry name" value="HAT"/>
</dbReference>
<dbReference type="SUPFAM" id="SSF48452">
    <property type="entry name" value="TPR-like"/>
    <property type="match status" value="3"/>
</dbReference>
<feature type="compositionally biased region" description="Basic and acidic residues" evidence="6">
    <location>
        <begin position="131"/>
        <end position="145"/>
    </location>
</feature>
<sequence>MAGIPPPQVSRLDFLKQKPPANYVAGIGRGATGFTTRSDIGGAVKQTAAGKVTLVSGGGAGGGGGGEEEDEGDDTDQKNRRRGTNDDAGLFAKDKNDGSYDEDDEEADRIWAAVDAFCEPDERTRAKKEKMRRERREEKNDRVKDKTIKDQFADLKRKLSEVSEEEWDQIPEIGDYSVKKSKAYERFTPAPDTLLSAALKERETVNTDEDHERGGDGTSTDLTAVGEARGLGLGLKLDGLQQQSQDSQNGSSTVDPRGYLTSLSSLKINSAAEISDIKKARLLLKSVINTNPKHAPGWIAAARLEEIAGKLKAAKDLARKACEACPKSEDAWIEAARLHGTESDQGKAILASAVESLPNSVAIWMRAAQAEKDEDRKRRVLRKALENVPNSVRLWKALVDLSEENDARALLQRATECCPQHIELWLALARLESYDNARKVLNKARETLPTERAIWVTASRLEEANGNGKMCQKIIDRAIKSLRGKNVKIDRELWMKEAETCEKSEPQSLETCRAIVHAVIGENVDELDQKLTYAADASEFEKNGSFEVARTIRKKLIEVFPEDVEIWIDAATLEKNCKNFKGMDQVLREATTKLPNEEILWLMAAKERWLQGDVTGARTVLEEAFSANPENEDIWLAAFKLEFENEELERASLLLKNARNREGGDKTNSARVWMKSAVCARQMNDAEEEREVLKKGRALHPKFWKLWIMSGQLEEREKKYAEARKIYDLGLKKCPDSSPMWIAKARLDVLEKKFGLARATLEQARLKNPKIPEVWLEAVAVEKQLGEHTAASALLARALRECPKSGILHAEAIKSAPRPQRKARSVDALKACDDDPDVVCAVARLFWNDRKLDKARAWFNRAATLRPEDGDVWVRYYAFEKSLEDDAAEGNLNAVAKKVSSKKASFADAKSSPKEDVLARAAKANPNRGRYWAPARKDFQNWRDSVEETTLKVLAKMESEGEFSS</sequence>
<feature type="compositionally biased region" description="Basic and acidic residues" evidence="6">
    <location>
        <begin position="203"/>
        <end position="215"/>
    </location>
</feature>
<organism evidence="9 10">
    <name type="scientific">Bathycoccus prasinos</name>
    <dbReference type="NCBI Taxonomy" id="41875"/>
    <lineage>
        <taxon>Eukaryota</taxon>
        <taxon>Viridiplantae</taxon>
        <taxon>Chlorophyta</taxon>
        <taxon>Mamiellophyceae</taxon>
        <taxon>Mamiellales</taxon>
        <taxon>Bathycoccaceae</taxon>
        <taxon>Bathycoccus</taxon>
    </lineage>
</organism>
<feature type="region of interest" description="Disordered" evidence="6">
    <location>
        <begin position="31"/>
        <end position="106"/>
    </location>
</feature>
<evidence type="ECO:0000256" key="3">
    <source>
        <dbReference type="ARBA" id="ARBA00022737"/>
    </source>
</evidence>
<feature type="domain" description="Suppressor of forked" evidence="7">
    <location>
        <begin position="329"/>
        <end position="481"/>
    </location>
</feature>
<evidence type="ECO:0000256" key="4">
    <source>
        <dbReference type="ARBA" id="ARBA00023187"/>
    </source>
</evidence>
<name>K8EGS8_9CHLO</name>
<dbReference type="SMART" id="SM00386">
    <property type="entry name" value="HAT"/>
    <property type="match status" value="14"/>
</dbReference>
<reference evidence="9 10" key="1">
    <citation type="submission" date="2011-10" db="EMBL/GenBank/DDBJ databases">
        <authorList>
            <person name="Genoscope - CEA"/>
        </authorList>
    </citation>
    <scope>NUCLEOTIDE SEQUENCE [LARGE SCALE GENOMIC DNA]</scope>
    <source>
        <strain evidence="9 10">RCC 1105</strain>
    </source>
</reference>
<dbReference type="Proteomes" id="UP000198341">
    <property type="component" value="Chromosome 6"/>
</dbReference>
<dbReference type="AlphaFoldDB" id="K8EGS8"/>
<evidence type="ECO:0000256" key="2">
    <source>
        <dbReference type="ARBA" id="ARBA00022664"/>
    </source>
</evidence>
<evidence type="ECO:0000313" key="9">
    <source>
        <dbReference type="EMBL" id="CCO17342.1"/>
    </source>
</evidence>
<keyword evidence="5" id="KW-0539">Nucleus</keyword>
<proteinExistence type="predicted"/>
<dbReference type="InterPro" id="IPR008847">
    <property type="entry name" value="Suf"/>
</dbReference>
<evidence type="ECO:0000256" key="1">
    <source>
        <dbReference type="ARBA" id="ARBA00004123"/>
    </source>
</evidence>
<feature type="compositionally biased region" description="Gly residues" evidence="6">
    <location>
        <begin position="56"/>
        <end position="65"/>
    </location>
</feature>
<dbReference type="PANTHER" id="PTHR11246:SF1">
    <property type="entry name" value="PRE-MRNA-PROCESSING FACTOR 6"/>
    <property type="match status" value="1"/>
</dbReference>
<dbReference type="InterPro" id="IPR045075">
    <property type="entry name" value="Syf1-like"/>
</dbReference>
<evidence type="ECO:0008006" key="11">
    <source>
        <dbReference type="Google" id="ProtNLM"/>
    </source>
</evidence>
<feature type="domain" description="PRP1 splicing factor N-terminal" evidence="8">
    <location>
        <begin position="19"/>
        <end position="179"/>
    </location>
</feature>
<dbReference type="InterPro" id="IPR011990">
    <property type="entry name" value="TPR-like_helical_dom_sf"/>
</dbReference>
<dbReference type="PANTHER" id="PTHR11246">
    <property type="entry name" value="PRE-MRNA SPLICING FACTOR"/>
    <property type="match status" value="1"/>
</dbReference>
<comment type="subcellular location">
    <subcellularLocation>
        <location evidence="1">Nucleus</location>
    </subcellularLocation>
</comment>
<feature type="region of interest" description="Disordered" evidence="6">
    <location>
        <begin position="203"/>
        <end position="223"/>
    </location>
</feature>
<dbReference type="SMART" id="SM00028">
    <property type="entry name" value="TPR"/>
    <property type="match status" value="7"/>
</dbReference>
<dbReference type="GeneID" id="19015295"/>
<accession>K8EGS8</accession>
<dbReference type="EMBL" id="FO082273">
    <property type="protein sequence ID" value="CCO17342.1"/>
    <property type="molecule type" value="Genomic_DNA"/>
</dbReference>
<evidence type="ECO:0000313" key="10">
    <source>
        <dbReference type="Proteomes" id="UP000198341"/>
    </source>
</evidence>
<dbReference type="Pfam" id="PF13428">
    <property type="entry name" value="TPR_14"/>
    <property type="match status" value="1"/>
</dbReference>
<dbReference type="RefSeq" id="XP_007512742.1">
    <property type="nucleotide sequence ID" value="XM_007512680.1"/>
</dbReference>
<feature type="region of interest" description="Disordered" evidence="6">
    <location>
        <begin position="121"/>
        <end position="145"/>
    </location>
</feature>
<dbReference type="KEGG" id="bpg:Bathy06g03150"/>
<keyword evidence="2" id="KW-0507">mRNA processing</keyword>
<evidence type="ECO:0000259" key="8">
    <source>
        <dbReference type="Pfam" id="PF06424"/>
    </source>
</evidence>
<dbReference type="InterPro" id="IPR010491">
    <property type="entry name" value="PRP1_N"/>
</dbReference>
<protein>
    <recommendedName>
        <fullName evidence="11">PRP1 splicing factor N-terminal domain-containing protein</fullName>
    </recommendedName>
</protein>
<dbReference type="Pfam" id="PF06424">
    <property type="entry name" value="PRP1_N"/>
    <property type="match status" value="1"/>
</dbReference>